<evidence type="ECO:0008006" key="4">
    <source>
        <dbReference type="Google" id="ProtNLM"/>
    </source>
</evidence>
<sequence length="132" mass="14906">MFSVNYKVTISDINYGGHMGNERALLLFQQSRIELFKSLGVTEINVGDNVGTIQKDAHVYYKGEVYLGDELTIIIKNIDIKKASLNFIYSVEKSEGGVVLEGSTIIVAFDYGKKKVVRFSQEFLNELEKIFL</sequence>
<reference evidence="2 3" key="1">
    <citation type="submission" date="2013-08" db="EMBL/GenBank/DDBJ databases">
        <authorList>
            <person name="Weinstock G."/>
            <person name="Sodergren E."/>
            <person name="Wylie T."/>
            <person name="Fulton L."/>
            <person name="Fulton R."/>
            <person name="Fronick C."/>
            <person name="O'Laughlin M."/>
            <person name="Godfrey J."/>
            <person name="Miner T."/>
            <person name="Herter B."/>
            <person name="Appelbaum E."/>
            <person name="Cordes M."/>
            <person name="Lek S."/>
            <person name="Wollam A."/>
            <person name="Pepin K.H."/>
            <person name="Palsikar V.B."/>
            <person name="Mitreva M."/>
            <person name="Wilson R.K."/>
        </authorList>
    </citation>
    <scope>NUCLEOTIDE SEQUENCE [LARGE SCALE GENOMIC DNA]</scope>
    <source>
        <strain evidence="2 3">ATCC BAA-474</strain>
    </source>
</reference>
<dbReference type="Proteomes" id="UP000017081">
    <property type="component" value="Unassembled WGS sequence"/>
</dbReference>
<accession>U7VCQ7</accession>
<keyword evidence="1" id="KW-0378">Hydrolase</keyword>
<keyword evidence="3" id="KW-1185">Reference proteome</keyword>
<dbReference type="Pfam" id="PF13279">
    <property type="entry name" value="4HBT_2"/>
    <property type="match status" value="1"/>
</dbReference>
<dbReference type="SUPFAM" id="SSF54637">
    <property type="entry name" value="Thioesterase/thiol ester dehydrase-isomerase"/>
    <property type="match status" value="1"/>
</dbReference>
<dbReference type="EMBL" id="AXZF01000019">
    <property type="protein sequence ID" value="ERT69507.1"/>
    <property type="molecule type" value="Genomic_DNA"/>
</dbReference>
<comment type="caution">
    <text evidence="2">The sequence shown here is derived from an EMBL/GenBank/DDBJ whole genome shotgun (WGS) entry which is preliminary data.</text>
</comment>
<protein>
    <recommendedName>
        <fullName evidence="4">Acyl-CoA thioester hydrolase, YbgC/YbaW family</fullName>
    </recommendedName>
</protein>
<dbReference type="eggNOG" id="COG0824">
    <property type="taxonomic scope" value="Bacteria"/>
</dbReference>
<organism evidence="2 3">
    <name type="scientific">Cetobacterium somerae ATCC BAA-474</name>
    <dbReference type="NCBI Taxonomy" id="1319815"/>
    <lineage>
        <taxon>Bacteria</taxon>
        <taxon>Fusobacteriati</taxon>
        <taxon>Fusobacteriota</taxon>
        <taxon>Fusobacteriia</taxon>
        <taxon>Fusobacteriales</taxon>
        <taxon>Fusobacteriaceae</taxon>
        <taxon>Cetobacterium</taxon>
    </lineage>
</organism>
<dbReference type="HOGENOM" id="CLU_101141_8_1_0"/>
<gene>
    <name evidence="2" type="ORF">HMPREF0202_00535</name>
</gene>
<dbReference type="STRING" id="1319815.HMPREF0202_00535"/>
<evidence type="ECO:0000256" key="1">
    <source>
        <dbReference type="ARBA" id="ARBA00022801"/>
    </source>
</evidence>
<dbReference type="InterPro" id="IPR029069">
    <property type="entry name" value="HotDog_dom_sf"/>
</dbReference>
<dbReference type="InterPro" id="IPR050563">
    <property type="entry name" value="4-hydroxybenzoyl-CoA_TE"/>
</dbReference>
<name>U7VCQ7_9FUSO</name>
<dbReference type="Gene3D" id="3.10.129.10">
    <property type="entry name" value="Hotdog Thioesterase"/>
    <property type="match status" value="1"/>
</dbReference>
<proteinExistence type="predicted"/>
<dbReference type="RefSeq" id="WP_023050082.1">
    <property type="nucleotide sequence ID" value="NZ_CP173065.2"/>
</dbReference>
<evidence type="ECO:0000313" key="2">
    <source>
        <dbReference type="EMBL" id="ERT69507.1"/>
    </source>
</evidence>
<dbReference type="PATRIC" id="fig|1319815.3.peg.511"/>
<dbReference type="GO" id="GO:0047617">
    <property type="term" value="F:fatty acyl-CoA hydrolase activity"/>
    <property type="evidence" value="ECO:0007669"/>
    <property type="project" value="TreeGrafter"/>
</dbReference>
<dbReference type="CDD" id="cd00586">
    <property type="entry name" value="4HBT"/>
    <property type="match status" value="1"/>
</dbReference>
<dbReference type="AlphaFoldDB" id="U7VCQ7"/>
<dbReference type="PANTHER" id="PTHR31793:SF37">
    <property type="entry name" value="ACYL-COA THIOESTER HYDROLASE YBGC"/>
    <property type="match status" value="1"/>
</dbReference>
<evidence type="ECO:0000313" key="3">
    <source>
        <dbReference type="Proteomes" id="UP000017081"/>
    </source>
</evidence>
<dbReference type="PANTHER" id="PTHR31793">
    <property type="entry name" value="4-HYDROXYBENZOYL-COA THIOESTERASE FAMILY MEMBER"/>
    <property type="match status" value="1"/>
</dbReference>